<evidence type="ECO:0000256" key="1">
    <source>
        <dbReference type="ARBA" id="ARBA00023015"/>
    </source>
</evidence>
<dbReference type="Gene3D" id="1.10.10.60">
    <property type="entry name" value="Homeodomain-like"/>
    <property type="match status" value="1"/>
</dbReference>
<dbReference type="OrthoDB" id="952277at2"/>
<dbReference type="GO" id="GO:0043565">
    <property type="term" value="F:sequence-specific DNA binding"/>
    <property type="evidence" value="ECO:0007669"/>
    <property type="project" value="InterPro"/>
</dbReference>
<dbReference type="GeneID" id="99986767"/>
<keyword evidence="2" id="KW-0238">DNA-binding</keyword>
<dbReference type="PANTHER" id="PTHR43280:SF28">
    <property type="entry name" value="HTH-TYPE TRANSCRIPTIONAL ACTIVATOR RHAS"/>
    <property type="match status" value="1"/>
</dbReference>
<dbReference type="Proteomes" id="UP000199437">
    <property type="component" value="Unassembled WGS sequence"/>
</dbReference>
<feature type="domain" description="HTH araC/xylS-type" evidence="4">
    <location>
        <begin position="99"/>
        <end position="178"/>
    </location>
</feature>
<dbReference type="PROSITE" id="PS00041">
    <property type="entry name" value="HTH_ARAC_FAMILY_1"/>
    <property type="match status" value="1"/>
</dbReference>
<evidence type="ECO:0000256" key="3">
    <source>
        <dbReference type="ARBA" id="ARBA00023163"/>
    </source>
</evidence>
<dbReference type="GO" id="GO:0003700">
    <property type="term" value="F:DNA-binding transcription factor activity"/>
    <property type="evidence" value="ECO:0007669"/>
    <property type="project" value="InterPro"/>
</dbReference>
<gene>
    <name evidence="5" type="ORF">SAMN05216290_2053</name>
</gene>
<keyword evidence="6" id="KW-1185">Reference proteome</keyword>
<accession>A0A1I0Q666</accession>
<proteinExistence type="predicted"/>
<evidence type="ECO:0000256" key="2">
    <source>
        <dbReference type="ARBA" id="ARBA00023125"/>
    </source>
</evidence>
<dbReference type="AlphaFoldDB" id="A0A1I0Q666"/>
<protein>
    <submittedName>
        <fullName evidence="5">Transcriptional regulator, AraC family</fullName>
    </submittedName>
</protein>
<dbReference type="InterPro" id="IPR018060">
    <property type="entry name" value="HTH_AraC"/>
</dbReference>
<dbReference type="STRING" id="1267423.SAMN05216290_2053"/>
<reference evidence="6" key="1">
    <citation type="submission" date="2016-10" db="EMBL/GenBank/DDBJ databases">
        <authorList>
            <person name="Varghese N."/>
            <person name="Submissions S."/>
        </authorList>
    </citation>
    <scope>NUCLEOTIDE SEQUENCE [LARGE SCALE GENOMIC DNA]</scope>
    <source>
        <strain evidence="6">CGMCC 1.12402</strain>
    </source>
</reference>
<keyword evidence="1" id="KW-0805">Transcription regulation</keyword>
<dbReference type="InterPro" id="IPR018062">
    <property type="entry name" value="HTH_AraC-typ_CS"/>
</dbReference>
<evidence type="ECO:0000313" key="6">
    <source>
        <dbReference type="Proteomes" id="UP000199437"/>
    </source>
</evidence>
<sequence>MAENTLHIKNMVCPRCISAVQNTLNELNIAFDKIELGQVSLKKAISSEQRMELSHKLASQGFELLESVKSSLISSIKSLIIAQIHHSETALSENFSSYIANQLNHEYSYLSRLFSGVEGITIEKFIAQQKIEKVKELLFYNELSLSEIAFRMQYSSVAYLSTQFKKETGMTPTDFRKMKKPGHKRIDGI</sequence>
<dbReference type="PROSITE" id="PS01124">
    <property type="entry name" value="HTH_ARAC_FAMILY_2"/>
    <property type="match status" value="1"/>
</dbReference>
<dbReference type="PANTHER" id="PTHR43280">
    <property type="entry name" value="ARAC-FAMILY TRANSCRIPTIONAL REGULATOR"/>
    <property type="match status" value="1"/>
</dbReference>
<dbReference type="SMART" id="SM00342">
    <property type="entry name" value="HTH_ARAC"/>
    <property type="match status" value="1"/>
</dbReference>
<dbReference type="InterPro" id="IPR009057">
    <property type="entry name" value="Homeodomain-like_sf"/>
</dbReference>
<keyword evidence="3" id="KW-0804">Transcription</keyword>
<dbReference type="RefSeq" id="WP_090258492.1">
    <property type="nucleotide sequence ID" value="NZ_FOIR01000002.1"/>
</dbReference>
<dbReference type="Pfam" id="PF12833">
    <property type="entry name" value="HTH_18"/>
    <property type="match status" value="1"/>
</dbReference>
<dbReference type="SUPFAM" id="SSF46689">
    <property type="entry name" value="Homeodomain-like"/>
    <property type="match status" value="1"/>
</dbReference>
<organism evidence="5 6">
    <name type="scientific">Roseivirga pacifica</name>
    <dbReference type="NCBI Taxonomy" id="1267423"/>
    <lineage>
        <taxon>Bacteria</taxon>
        <taxon>Pseudomonadati</taxon>
        <taxon>Bacteroidota</taxon>
        <taxon>Cytophagia</taxon>
        <taxon>Cytophagales</taxon>
        <taxon>Roseivirgaceae</taxon>
        <taxon>Roseivirga</taxon>
    </lineage>
</organism>
<name>A0A1I0Q666_9BACT</name>
<evidence type="ECO:0000313" key="5">
    <source>
        <dbReference type="EMBL" id="SEW22480.1"/>
    </source>
</evidence>
<evidence type="ECO:0000259" key="4">
    <source>
        <dbReference type="PROSITE" id="PS01124"/>
    </source>
</evidence>
<dbReference type="EMBL" id="FOIR01000002">
    <property type="protein sequence ID" value="SEW22480.1"/>
    <property type="molecule type" value="Genomic_DNA"/>
</dbReference>